<dbReference type="NCBIfam" id="NF038032">
    <property type="entry name" value="CehA_McbA_metalo"/>
    <property type="match status" value="1"/>
</dbReference>
<gene>
    <name evidence="1" type="ORF">GCM10009550_73790</name>
</gene>
<evidence type="ECO:0000313" key="1">
    <source>
        <dbReference type="EMBL" id="GAA0968436.1"/>
    </source>
</evidence>
<dbReference type="Proteomes" id="UP001500665">
    <property type="component" value="Unassembled WGS sequence"/>
</dbReference>
<accession>A0ABN1RZA6</accession>
<organism evidence="1 2">
    <name type="scientific">Actinocorallia libanotica</name>
    <dbReference type="NCBI Taxonomy" id="46162"/>
    <lineage>
        <taxon>Bacteria</taxon>
        <taxon>Bacillati</taxon>
        <taxon>Actinomycetota</taxon>
        <taxon>Actinomycetes</taxon>
        <taxon>Streptosporangiales</taxon>
        <taxon>Thermomonosporaceae</taxon>
        <taxon>Actinocorallia</taxon>
    </lineage>
</organism>
<dbReference type="EMBL" id="BAAAHH010000056">
    <property type="protein sequence ID" value="GAA0968436.1"/>
    <property type="molecule type" value="Genomic_DNA"/>
</dbReference>
<reference evidence="1 2" key="1">
    <citation type="journal article" date="2019" name="Int. J. Syst. Evol. Microbiol.">
        <title>The Global Catalogue of Microorganisms (GCM) 10K type strain sequencing project: providing services to taxonomists for standard genome sequencing and annotation.</title>
        <authorList>
            <consortium name="The Broad Institute Genomics Platform"/>
            <consortium name="The Broad Institute Genome Sequencing Center for Infectious Disease"/>
            <person name="Wu L."/>
            <person name="Ma J."/>
        </authorList>
    </citation>
    <scope>NUCLEOTIDE SEQUENCE [LARGE SCALE GENOMIC DNA]</scope>
    <source>
        <strain evidence="1 2">JCM 10696</strain>
    </source>
</reference>
<sequence length="659" mass="71389">MARTLEAYRAVVAEHGANWRESDRSLYGPLVPYLRHVRHAELLAGPVAAALAEGRSPTEAVDGAARGDLAAAFRDALRGRVPDGVIVLRLTPEGPRFAVPGAVQPVLRGERLEHLLLVESRLDAEALVEPFGRVPPGGCAVWEVLVGADPGFLAVDGAPVEVPAVVREAEAATLRVRSSAMCRWSVLSPQGRGWFPEESLRKWDARGRAYFHAEEAILDVPAGELEVVAARGMDHEVRRVRVVLEPGGEAVVELDPAPVRDPAADGWYGGDLHLHFNFAGDQVAGPAEAALMQRGEALHMMNPLAANATTSFVYDREAFTEWLGRDLPWSTPDLVARMGTEYRNDLLGHFAAFGPLSEPSRYYAGHAESDAPADSPSNAHMCAELRRRGAVIIWAHPLTADAEDPLDVLFGWGSRSCEARELVVDAALDLVDGLDVLNHLSCTGTARIYRRLLGAGVRLAATAGTDVMLSYGRLGTYSNPPGWARVYARLEGPLSVPAFQDAVRAGRTFATNGPWLTLEADGQGPGSLLDVERGRTVRVVATAVGADRLRVYDAAGVVAEGSGRVEFAYRVAEPTYLVAEADGEARPDDLDPRGRYAHTSPVQLAVSGRSVARAEDVRWCLEWLDRLEALIREHGAEPDRSLFDLLEQARARYRSRISP</sequence>
<proteinExistence type="predicted"/>
<dbReference type="InterPro" id="IPR016195">
    <property type="entry name" value="Pol/histidinol_Pase-like"/>
</dbReference>
<protein>
    <submittedName>
        <fullName evidence="1">Uncharacterized protein</fullName>
    </submittedName>
</protein>
<evidence type="ECO:0000313" key="2">
    <source>
        <dbReference type="Proteomes" id="UP001500665"/>
    </source>
</evidence>
<dbReference type="SUPFAM" id="SSF89550">
    <property type="entry name" value="PHP domain-like"/>
    <property type="match status" value="1"/>
</dbReference>
<name>A0ABN1RZA6_9ACTN</name>
<keyword evidence="2" id="KW-1185">Reference proteome</keyword>
<comment type="caution">
    <text evidence="1">The sequence shown here is derived from an EMBL/GenBank/DDBJ whole genome shotgun (WGS) entry which is preliminary data.</text>
</comment>
<dbReference type="Gene3D" id="3.20.20.140">
    <property type="entry name" value="Metal-dependent hydrolases"/>
    <property type="match status" value="1"/>
</dbReference>